<evidence type="ECO:0000313" key="2">
    <source>
        <dbReference type="EMBL" id="PZX65822.1"/>
    </source>
</evidence>
<feature type="transmembrane region" description="Helical" evidence="1">
    <location>
        <begin position="12"/>
        <end position="31"/>
    </location>
</feature>
<comment type="caution">
    <text evidence="2">The sequence shown here is derived from an EMBL/GenBank/DDBJ whole genome shotgun (WGS) entry which is preliminary data.</text>
</comment>
<dbReference type="Proteomes" id="UP000249720">
    <property type="component" value="Unassembled WGS sequence"/>
</dbReference>
<feature type="transmembrane region" description="Helical" evidence="1">
    <location>
        <begin position="117"/>
        <end position="135"/>
    </location>
</feature>
<feature type="transmembrane region" description="Helical" evidence="1">
    <location>
        <begin position="51"/>
        <end position="72"/>
    </location>
</feature>
<evidence type="ECO:0000256" key="1">
    <source>
        <dbReference type="SAM" id="Phobius"/>
    </source>
</evidence>
<evidence type="ECO:0000313" key="3">
    <source>
        <dbReference type="Proteomes" id="UP000249720"/>
    </source>
</evidence>
<keyword evidence="1" id="KW-0472">Membrane</keyword>
<keyword evidence="1" id="KW-1133">Transmembrane helix</keyword>
<sequence>MEYAFQQTTLSKHLSVGVLTGYLLTILNLLFDFLLRSLTNFTDSELMNVSSIIFSSMLFMMIACLIYHFFYANFKMAGGIIYVILMGILTIVLVIAASHLTFHYTIETYNFAARLQIVGYTAITGAFATIVIPLISRAAKYIF</sequence>
<dbReference type="RefSeq" id="WP_111293276.1">
    <property type="nucleotide sequence ID" value="NZ_QKZV01000001.1"/>
</dbReference>
<accession>A0A2W7TRU0</accession>
<gene>
    <name evidence="2" type="ORF">LX80_00315</name>
</gene>
<dbReference type="AlphaFoldDB" id="A0A2W7TRU0"/>
<reference evidence="2 3" key="1">
    <citation type="submission" date="2018-06" db="EMBL/GenBank/DDBJ databases">
        <title>Genomic Encyclopedia of Archaeal and Bacterial Type Strains, Phase II (KMG-II): from individual species to whole genera.</title>
        <authorList>
            <person name="Goeker M."/>
        </authorList>
    </citation>
    <scope>NUCLEOTIDE SEQUENCE [LARGE SCALE GENOMIC DNA]</scope>
    <source>
        <strain evidence="2 3">DSM 23241</strain>
    </source>
</reference>
<proteinExistence type="predicted"/>
<dbReference type="EMBL" id="QKZV01000001">
    <property type="protein sequence ID" value="PZX65822.1"/>
    <property type="molecule type" value="Genomic_DNA"/>
</dbReference>
<protein>
    <submittedName>
        <fullName evidence="2">Uncharacterized protein</fullName>
    </submittedName>
</protein>
<keyword evidence="3" id="KW-1185">Reference proteome</keyword>
<organism evidence="2 3">
    <name type="scientific">Hydrotalea sandarakina</name>
    <dbReference type="NCBI Taxonomy" id="1004304"/>
    <lineage>
        <taxon>Bacteria</taxon>
        <taxon>Pseudomonadati</taxon>
        <taxon>Bacteroidota</taxon>
        <taxon>Chitinophagia</taxon>
        <taxon>Chitinophagales</taxon>
        <taxon>Chitinophagaceae</taxon>
        <taxon>Hydrotalea</taxon>
    </lineage>
</organism>
<feature type="transmembrane region" description="Helical" evidence="1">
    <location>
        <begin position="79"/>
        <end position="97"/>
    </location>
</feature>
<name>A0A2W7TRU0_9BACT</name>
<keyword evidence="1" id="KW-0812">Transmembrane</keyword>